<reference evidence="1" key="1">
    <citation type="submission" date="2018-10" db="EMBL/GenBank/DDBJ databases">
        <title>Hidden diversity of soil giant viruses.</title>
        <authorList>
            <person name="Schulz F."/>
            <person name="Alteio L."/>
            <person name="Goudeau D."/>
            <person name="Ryan E.M."/>
            <person name="Malmstrom R.R."/>
            <person name="Blanchard J."/>
            <person name="Woyke T."/>
        </authorList>
    </citation>
    <scope>NUCLEOTIDE SEQUENCE</scope>
    <source>
        <strain evidence="1">SYV1</strain>
    </source>
</reference>
<name>A0A3G5AHS5_9VIRU</name>
<gene>
    <name evidence="1" type="ORF">Sylvanvirus7_6</name>
</gene>
<proteinExistence type="predicted"/>
<evidence type="ECO:0000313" key="1">
    <source>
        <dbReference type="EMBL" id="AYV86708.1"/>
    </source>
</evidence>
<sequence length="49" mass="5878">MLFLIQKLHVMHVSNIVKYVGVFQALRQQLLILIESKIIQWYYDTTPNM</sequence>
<organism evidence="1">
    <name type="scientific">Sylvanvirus sp</name>
    <dbReference type="NCBI Taxonomy" id="2487774"/>
    <lineage>
        <taxon>Viruses</taxon>
    </lineage>
</organism>
<accession>A0A3G5AHS5</accession>
<dbReference type="EMBL" id="MK072513">
    <property type="protein sequence ID" value="AYV86708.1"/>
    <property type="molecule type" value="Genomic_DNA"/>
</dbReference>
<protein>
    <submittedName>
        <fullName evidence="1">Uncharacterized protein</fullName>
    </submittedName>
</protein>